<dbReference type="GO" id="GO:0008010">
    <property type="term" value="F:structural constituent of chitin-based larval cuticle"/>
    <property type="evidence" value="ECO:0007669"/>
    <property type="project" value="TreeGrafter"/>
</dbReference>
<protein>
    <recommendedName>
        <fullName evidence="5">Cuticle protein</fullName>
    </recommendedName>
</protein>
<dbReference type="PROSITE" id="PS51155">
    <property type="entry name" value="CHIT_BIND_RR_2"/>
    <property type="match status" value="1"/>
</dbReference>
<evidence type="ECO:0000256" key="2">
    <source>
        <dbReference type="SAM" id="MobiDB-lite"/>
    </source>
</evidence>
<gene>
    <name evidence="3" type="ORF">HPB48_017844</name>
</gene>
<dbReference type="VEuPathDB" id="VectorBase:HLOH_064402"/>
<reference evidence="3 4" key="1">
    <citation type="journal article" date="2020" name="Cell">
        <title>Large-Scale Comparative Analyses of Tick Genomes Elucidate Their Genetic Diversity and Vector Capacities.</title>
        <authorList>
            <consortium name="Tick Genome and Microbiome Consortium (TIGMIC)"/>
            <person name="Jia N."/>
            <person name="Wang J."/>
            <person name="Shi W."/>
            <person name="Du L."/>
            <person name="Sun Y."/>
            <person name="Zhan W."/>
            <person name="Jiang J.F."/>
            <person name="Wang Q."/>
            <person name="Zhang B."/>
            <person name="Ji P."/>
            <person name="Bell-Sakyi L."/>
            <person name="Cui X.M."/>
            <person name="Yuan T.T."/>
            <person name="Jiang B.G."/>
            <person name="Yang W.F."/>
            <person name="Lam T.T."/>
            <person name="Chang Q.C."/>
            <person name="Ding S.J."/>
            <person name="Wang X.J."/>
            <person name="Zhu J.G."/>
            <person name="Ruan X.D."/>
            <person name="Zhao L."/>
            <person name="Wei J.T."/>
            <person name="Ye R.Z."/>
            <person name="Que T.C."/>
            <person name="Du C.H."/>
            <person name="Zhou Y.H."/>
            <person name="Cheng J.X."/>
            <person name="Dai P.F."/>
            <person name="Guo W.B."/>
            <person name="Han X.H."/>
            <person name="Huang E.J."/>
            <person name="Li L.F."/>
            <person name="Wei W."/>
            <person name="Gao Y.C."/>
            <person name="Liu J.Z."/>
            <person name="Shao H.Z."/>
            <person name="Wang X."/>
            <person name="Wang C.C."/>
            <person name="Yang T.C."/>
            <person name="Huo Q.B."/>
            <person name="Li W."/>
            <person name="Chen H.Y."/>
            <person name="Chen S.E."/>
            <person name="Zhou L.G."/>
            <person name="Ni X.B."/>
            <person name="Tian J.H."/>
            <person name="Sheng Y."/>
            <person name="Liu T."/>
            <person name="Pan Y.S."/>
            <person name="Xia L.Y."/>
            <person name="Li J."/>
            <person name="Zhao F."/>
            <person name="Cao W.C."/>
        </authorList>
    </citation>
    <scope>NUCLEOTIDE SEQUENCE [LARGE SCALE GENOMIC DNA]</scope>
    <source>
        <strain evidence="3">HaeL-2018</strain>
    </source>
</reference>
<dbReference type="PANTHER" id="PTHR10380">
    <property type="entry name" value="CUTICLE PROTEIN"/>
    <property type="match status" value="1"/>
</dbReference>
<organism evidence="3 4">
    <name type="scientific">Haemaphysalis longicornis</name>
    <name type="common">Bush tick</name>
    <dbReference type="NCBI Taxonomy" id="44386"/>
    <lineage>
        <taxon>Eukaryota</taxon>
        <taxon>Metazoa</taxon>
        <taxon>Ecdysozoa</taxon>
        <taxon>Arthropoda</taxon>
        <taxon>Chelicerata</taxon>
        <taxon>Arachnida</taxon>
        <taxon>Acari</taxon>
        <taxon>Parasitiformes</taxon>
        <taxon>Ixodida</taxon>
        <taxon>Ixodoidea</taxon>
        <taxon>Ixodidae</taxon>
        <taxon>Haemaphysalinae</taxon>
        <taxon>Haemaphysalis</taxon>
    </lineage>
</organism>
<evidence type="ECO:0000313" key="3">
    <source>
        <dbReference type="EMBL" id="KAH9371606.1"/>
    </source>
</evidence>
<keyword evidence="4" id="KW-1185">Reference proteome</keyword>
<name>A0A9J6FZM3_HAELO</name>
<dbReference type="OrthoDB" id="6430831at2759"/>
<dbReference type="Pfam" id="PF00379">
    <property type="entry name" value="Chitin_bind_4"/>
    <property type="match status" value="1"/>
</dbReference>
<dbReference type="InterPro" id="IPR029070">
    <property type="entry name" value="Chitinase_insertion_sf"/>
</dbReference>
<evidence type="ECO:0000313" key="4">
    <source>
        <dbReference type="Proteomes" id="UP000821853"/>
    </source>
</evidence>
<dbReference type="GO" id="GO:0062129">
    <property type="term" value="C:chitin-based extracellular matrix"/>
    <property type="evidence" value="ECO:0007669"/>
    <property type="project" value="TreeGrafter"/>
</dbReference>
<dbReference type="InterPro" id="IPR000618">
    <property type="entry name" value="Insect_cuticle"/>
</dbReference>
<evidence type="ECO:0008006" key="5">
    <source>
        <dbReference type="Google" id="ProtNLM"/>
    </source>
</evidence>
<feature type="region of interest" description="Disordered" evidence="2">
    <location>
        <begin position="101"/>
        <end position="131"/>
    </location>
</feature>
<dbReference type="InterPro" id="IPR050468">
    <property type="entry name" value="Cuticle_Struct_Prot"/>
</dbReference>
<dbReference type="Gene3D" id="3.10.50.10">
    <property type="match status" value="1"/>
</dbReference>
<dbReference type="Proteomes" id="UP000821853">
    <property type="component" value="Chromosome 3"/>
</dbReference>
<dbReference type="EMBL" id="JABSTR010000005">
    <property type="protein sequence ID" value="KAH9371606.1"/>
    <property type="molecule type" value="Genomic_DNA"/>
</dbReference>
<accession>A0A9J6FZM3</accession>
<dbReference type="AlphaFoldDB" id="A0A9J6FZM3"/>
<dbReference type="OMA" id="CFFIGYA"/>
<proteinExistence type="predicted"/>
<evidence type="ECO:0000256" key="1">
    <source>
        <dbReference type="PROSITE-ProRule" id="PRU00497"/>
    </source>
</evidence>
<sequence length="143" mass="15435">MRNLWKSSNFGKFQSKNHSTCFFIGYAPYFSFLCTQPPQPYSFGYDNVDEFGTKTYHKEQGDASNAKTGSFGYTDASGLFRRVNYVADADGFRAQVDTNEPGTLPGASADAVFNSNPRPTGGGRYSSPYTAGAGFGGQGPWAG</sequence>
<keyword evidence="1" id="KW-0193">Cuticle</keyword>
<comment type="caution">
    <text evidence="3">The sequence shown here is derived from an EMBL/GenBank/DDBJ whole genome shotgun (WGS) entry which is preliminary data.</text>
</comment>